<dbReference type="Pfam" id="PF13524">
    <property type="entry name" value="Glyco_trans_1_2"/>
    <property type="match status" value="1"/>
</dbReference>
<proteinExistence type="predicted"/>
<gene>
    <name evidence="2" type="ORF">CIK84_06300</name>
</gene>
<evidence type="ECO:0000313" key="2">
    <source>
        <dbReference type="EMBL" id="PMQ21176.1"/>
    </source>
</evidence>
<protein>
    <recommendedName>
        <fullName evidence="1">Spore protein YkvP/CgeB glycosyl transferase-like domain-containing protein</fullName>
    </recommendedName>
</protein>
<dbReference type="InterPro" id="IPR055259">
    <property type="entry name" value="YkvP/CgeB_Glyco_trans-like"/>
</dbReference>
<dbReference type="EMBL" id="PNQX01000001">
    <property type="protein sequence ID" value="PMQ21176.1"/>
    <property type="molecule type" value="Genomic_DNA"/>
</dbReference>
<feature type="domain" description="Spore protein YkvP/CgeB glycosyl transferase-like" evidence="1">
    <location>
        <begin position="364"/>
        <end position="477"/>
    </location>
</feature>
<evidence type="ECO:0000259" key="1">
    <source>
        <dbReference type="Pfam" id="PF13524"/>
    </source>
</evidence>
<reference evidence="2 3" key="1">
    <citation type="journal article" date="2017" name="Elife">
        <title>Extensive horizontal gene transfer in cheese-associated bacteria.</title>
        <authorList>
            <person name="Bonham K.S."/>
            <person name="Wolfe B.E."/>
            <person name="Dutton R.J."/>
        </authorList>
    </citation>
    <scope>NUCLEOTIDE SEQUENCE [LARGE SCALE GENOMIC DNA]</scope>
    <source>
        <strain evidence="2 3">JB182</strain>
    </source>
</reference>
<name>A0A2N7S4U7_9MICC</name>
<evidence type="ECO:0000313" key="3">
    <source>
        <dbReference type="Proteomes" id="UP000235739"/>
    </source>
</evidence>
<accession>A0A2N7S4U7</accession>
<organism evidence="2 3">
    <name type="scientific">Glutamicibacter arilaitensis</name>
    <dbReference type="NCBI Taxonomy" id="256701"/>
    <lineage>
        <taxon>Bacteria</taxon>
        <taxon>Bacillati</taxon>
        <taxon>Actinomycetota</taxon>
        <taxon>Actinomycetes</taxon>
        <taxon>Micrococcales</taxon>
        <taxon>Micrococcaceae</taxon>
        <taxon>Glutamicibacter</taxon>
    </lineage>
</organism>
<dbReference type="Proteomes" id="UP000235739">
    <property type="component" value="Unassembled WGS sequence"/>
</dbReference>
<sequence length="643" mass="73160">MLSQRDGKTDAKFRADTREQMKRIRVDISKKPNVVNDVAPKVVQDQLKNMEQRMLASQKSIADGINSLSSKTVAESPAKPVVLPKQTEVEEPQAVLAASITKRAKRPAPIENKASAYSPISGKERVQWSLSKEGRDTWRADDAAQAYRGSKLPYSHQIPVAMIADDFTFGSFQPEFKTLRLKPKTWREQMDAHKPQLFICESAWQGGSPQEHPWQGKIYTSIKFKKENRKELIEILDYCHEKGIPTVFWNKEDPVHFSDRINDFIRTSALFDYVFTTAVECVDLYIRDVGVPYADVLPFAVQPKLFNPVGSYGAGNSVNFAGTWYGRYPKRAKAASKIIDNVLSSENEMVIYDRMYSSPDKAYAYPERYKQYTRPAISYAETADTYRQSKYGITLNTVADSDTMFARRVFELAACGAVVLSNTAQGVQHFFGDSVYYADRDDFDIKNITEAEYLAHQRASMHIAFQNTYRHRAEQILSAVGIAHATYFDKVQLVARVDDEAGAERARAYFEKNREKFVGLLIVLKDSADQTLAMELTRRYPSSIRVIRQLEIDERTLRSRNVLKSRKAFIIDMDEKAHLEGDDLAYLLDVGSSMNEPLAVTQTPEKNRFRYTRQSRPNNVLVNANEVFPVLAGRTNEPSIFLI</sequence>
<dbReference type="AlphaFoldDB" id="A0A2N7S4U7"/>
<comment type="caution">
    <text evidence="2">The sequence shown here is derived from an EMBL/GenBank/DDBJ whole genome shotgun (WGS) entry which is preliminary data.</text>
</comment>